<dbReference type="SUPFAM" id="SSF48452">
    <property type="entry name" value="TPR-like"/>
    <property type="match status" value="1"/>
</dbReference>
<dbReference type="EMBL" id="FOMS01000001">
    <property type="protein sequence ID" value="SFD46882.1"/>
    <property type="molecule type" value="Genomic_DNA"/>
</dbReference>
<dbReference type="Gene3D" id="1.25.40.10">
    <property type="entry name" value="Tetratricopeptide repeat domain"/>
    <property type="match status" value="1"/>
</dbReference>
<keyword evidence="1" id="KW-0732">Signal</keyword>
<dbReference type="Pfam" id="PF04575">
    <property type="entry name" value="SlipAM"/>
    <property type="match status" value="1"/>
</dbReference>
<dbReference type="Proteomes" id="UP000325289">
    <property type="component" value="Unassembled WGS sequence"/>
</dbReference>
<name>A0A1I1SKP9_9RHOB</name>
<evidence type="ECO:0000313" key="4">
    <source>
        <dbReference type="Proteomes" id="UP000325289"/>
    </source>
</evidence>
<dbReference type="InterPro" id="IPR011990">
    <property type="entry name" value="TPR-like_helical_dom_sf"/>
</dbReference>
<proteinExistence type="predicted"/>
<sequence length="469" mass="51416">MTEAGAAGTRPRRWRRALVATLTLLAGAAAAQDSLSPDQMRVLAGRAAAAGEAQLAREAAQALLARDPGDTQALLALSRAERDMQDFDAARDAARAAWREAGTEDERYAAALAMAQAHSSAGARTRSQLWLRRAMQVAPGEAQRAQAERDFRYVRMRNPWSTRLTFALTPSSNVNGGTTSDRFDLFIDQGSNFYYYFPDSVPRNATRALSGLEILTGVSTSLRLGQSETTRSFLDFGLTHRTYALSPDARDIAPDVEGSDFARTTLSAGLRHDMTTASKRLGLSFGANVQHDWYAGEDLSRTWTLSTSARYALTPKLMAQVGLSGDHEEGFDARSDVNGWRASLGAVRVLEGGHRLSLAVAHRETDSDAGTLDYTEREAKVALNFGRPVFGTDLSLGLSAAEREHDEHLYSLDGRRDHRFGAWATVTFDRFDYYGFVPDVTFKTNRTESDLGLYDSEEFGVSVGIRSKF</sequence>
<evidence type="ECO:0000313" key="3">
    <source>
        <dbReference type="EMBL" id="SFD46882.1"/>
    </source>
</evidence>
<gene>
    <name evidence="3" type="ORF">SAMN04515678_101207</name>
</gene>
<accession>A0A1I1SKP9</accession>
<keyword evidence="4" id="KW-1185">Reference proteome</keyword>
<reference evidence="3 4" key="1">
    <citation type="submission" date="2016-10" db="EMBL/GenBank/DDBJ databases">
        <authorList>
            <person name="Varghese N."/>
            <person name="Submissions S."/>
        </authorList>
    </citation>
    <scope>NUCLEOTIDE SEQUENCE [LARGE SCALE GENOMIC DNA]</scope>
    <source>
        <strain evidence="4">YIM D21,KCTC 23444,ACCC 10710</strain>
    </source>
</reference>
<feature type="domain" description="Surface lipoprotein assembly modifier C-terminal" evidence="2">
    <location>
        <begin position="260"/>
        <end position="465"/>
    </location>
</feature>
<organism evidence="3 4">
    <name type="scientific">Roseivivax sediminis</name>
    <dbReference type="NCBI Taxonomy" id="936889"/>
    <lineage>
        <taxon>Bacteria</taxon>
        <taxon>Pseudomonadati</taxon>
        <taxon>Pseudomonadota</taxon>
        <taxon>Alphaproteobacteria</taxon>
        <taxon>Rhodobacterales</taxon>
        <taxon>Roseobacteraceae</taxon>
        <taxon>Roseivivax</taxon>
    </lineage>
</organism>
<dbReference type="InterPro" id="IPR007655">
    <property type="entry name" value="Slam_C"/>
</dbReference>
<feature type="signal peptide" evidence="1">
    <location>
        <begin position="1"/>
        <end position="31"/>
    </location>
</feature>
<dbReference type="AlphaFoldDB" id="A0A1I1SKP9"/>
<protein>
    <recommendedName>
        <fullName evidence="2">Surface lipoprotein assembly modifier C-terminal domain-containing protein</fullName>
    </recommendedName>
</protein>
<feature type="chain" id="PRO_5009301805" description="Surface lipoprotein assembly modifier C-terminal domain-containing protein" evidence="1">
    <location>
        <begin position="32"/>
        <end position="469"/>
    </location>
</feature>
<evidence type="ECO:0000256" key="1">
    <source>
        <dbReference type="SAM" id="SignalP"/>
    </source>
</evidence>
<evidence type="ECO:0000259" key="2">
    <source>
        <dbReference type="Pfam" id="PF04575"/>
    </source>
</evidence>